<dbReference type="OrthoDB" id="2054941at2"/>
<evidence type="ECO:0000313" key="1">
    <source>
        <dbReference type="EMBL" id="RGE70842.1"/>
    </source>
</evidence>
<accession>A0A3E3IUV6</accession>
<evidence type="ECO:0000313" key="2">
    <source>
        <dbReference type="Proteomes" id="UP000261166"/>
    </source>
</evidence>
<dbReference type="AlphaFoldDB" id="A0A3E3IUV6"/>
<name>A0A3E3IUV6_9FIRM</name>
<dbReference type="Proteomes" id="UP000261166">
    <property type="component" value="Unassembled WGS sequence"/>
</dbReference>
<gene>
    <name evidence="1" type="ORF">DWY69_15035</name>
</gene>
<dbReference type="Pfam" id="PF13783">
    <property type="entry name" value="DUF4177"/>
    <property type="match status" value="1"/>
</dbReference>
<comment type="caution">
    <text evidence="1">The sequence shown here is derived from an EMBL/GenBank/DDBJ whole genome shotgun (WGS) entry which is preliminary data.</text>
</comment>
<sequence length="196" mass="22413">MGIICCICGKKQSGWIKDYPLAMFSSGYRVCAECNEYYEKIMNADSVDDVQTEIEYLKDKIRNNSEINGDVKEYLDNLFSMENSGERLSKFEDAVRCTICDSLVDPFADTCENCGCRTFIDELEEDVKYEYDIVTVDNKLTGNINKDKIKKIIKHYASHGWRLHTIYTNELGKNAIAPFNATACEDVLVFEKKVSI</sequence>
<protein>
    <submittedName>
        <fullName evidence="1">DUF4177 domain-containing protein</fullName>
    </submittedName>
</protein>
<dbReference type="EMBL" id="QVLU01000013">
    <property type="protein sequence ID" value="RGE70842.1"/>
    <property type="molecule type" value="Genomic_DNA"/>
</dbReference>
<proteinExistence type="predicted"/>
<dbReference type="InterPro" id="IPR025234">
    <property type="entry name" value="YjzH-like"/>
</dbReference>
<organism evidence="1 2">
    <name type="scientific">Eisenbergiella massiliensis</name>
    <dbReference type="NCBI Taxonomy" id="1720294"/>
    <lineage>
        <taxon>Bacteria</taxon>
        <taxon>Bacillati</taxon>
        <taxon>Bacillota</taxon>
        <taxon>Clostridia</taxon>
        <taxon>Lachnospirales</taxon>
        <taxon>Lachnospiraceae</taxon>
        <taxon>Eisenbergiella</taxon>
    </lineage>
</organism>
<dbReference type="RefSeq" id="WP_025491204.1">
    <property type="nucleotide sequence ID" value="NZ_JBKUNB010000006.1"/>
</dbReference>
<reference evidence="1 2" key="1">
    <citation type="submission" date="2018-08" db="EMBL/GenBank/DDBJ databases">
        <title>A genome reference for cultivated species of the human gut microbiota.</title>
        <authorList>
            <person name="Zou Y."/>
            <person name="Xue W."/>
            <person name="Luo G."/>
        </authorList>
    </citation>
    <scope>NUCLEOTIDE SEQUENCE [LARGE SCALE GENOMIC DNA]</scope>
    <source>
        <strain evidence="1 2">AF26-4BH</strain>
    </source>
</reference>